<dbReference type="RefSeq" id="XP_022655425.1">
    <property type="nucleotide sequence ID" value="XM_022799690.1"/>
</dbReference>
<dbReference type="AlphaFoldDB" id="A0A7M7ME61"/>
<proteinExistence type="predicted"/>
<evidence type="ECO:0000313" key="3">
    <source>
        <dbReference type="Proteomes" id="UP000594260"/>
    </source>
</evidence>
<dbReference type="InParanoid" id="A0A7M7ME61"/>
<keyword evidence="3" id="KW-1185">Reference proteome</keyword>
<evidence type="ECO:0000313" key="2">
    <source>
        <dbReference type="EnsemblMetazoa" id="XP_022655425"/>
    </source>
</evidence>
<dbReference type="EnsemblMetazoa" id="XM_022799691">
    <property type="protein sequence ID" value="XP_022655426"/>
    <property type="gene ID" value="LOC111248014"/>
</dbReference>
<dbReference type="RefSeq" id="XP_022655426.1">
    <property type="nucleotide sequence ID" value="XM_022799691.1"/>
</dbReference>
<dbReference type="KEGG" id="vde:111248014"/>
<name>A0A7M7ME61_VARDE</name>
<evidence type="ECO:0000256" key="1">
    <source>
        <dbReference type="SAM" id="SignalP"/>
    </source>
</evidence>
<protein>
    <recommendedName>
        <fullName evidence="4">Secreted protein</fullName>
    </recommendedName>
</protein>
<accession>A0A7M7ME61</accession>
<dbReference type="Proteomes" id="UP000594260">
    <property type="component" value="Unplaced"/>
</dbReference>
<organism evidence="2 3">
    <name type="scientific">Varroa destructor</name>
    <name type="common">Honeybee mite</name>
    <dbReference type="NCBI Taxonomy" id="109461"/>
    <lineage>
        <taxon>Eukaryota</taxon>
        <taxon>Metazoa</taxon>
        <taxon>Ecdysozoa</taxon>
        <taxon>Arthropoda</taxon>
        <taxon>Chelicerata</taxon>
        <taxon>Arachnida</taxon>
        <taxon>Acari</taxon>
        <taxon>Parasitiformes</taxon>
        <taxon>Mesostigmata</taxon>
        <taxon>Gamasina</taxon>
        <taxon>Dermanyssoidea</taxon>
        <taxon>Varroidae</taxon>
        <taxon>Varroa</taxon>
    </lineage>
</organism>
<dbReference type="GeneID" id="111248014"/>
<sequence length="160" mass="17679">MRSHILSLNSILLCAIFTLFIVKQEAEAFFFGSRNPRQRAIVYYVCLNYDAIDSTQASECIYCPQRQTLACTGITGPPLQVTRSQANCLTNYCLSSVLGGGQGGAAVPVSTGRKRRHSPEPSNLFAQQISVDTTVLFRENSYRSSNEINRDLLLNGRDHG</sequence>
<dbReference type="OrthoDB" id="10418308at2759"/>
<reference evidence="2" key="1">
    <citation type="submission" date="2021-01" db="UniProtKB">
        <authorList>
            <consortium name="EnsemblMetazoa"/>
        </authorList>
    </citation>
    <scope>IDENTIFICATION</scope>
</reference>
<evidence type="ECO:0008006" key="4">
    <source>
        <dbReference type="Google" id="ProtNLM"/>
    </source>
</evidence>
<feature type="chain" id="PRO_5033597209" description="Secreted protein" evidence="1">
    <location>
        <begin position="29"/>
        <end position="160"/>
    </location>
</feature>
<dbReference type="EnsemblMetazoa" id="XM_022799690">
    <property type="protein sequence ID" value="XP_022655425"/>
    <property type="gene ID" value="LOC111248014"/>
</dbReference>
<feature type="signal peptide" evidence="1">
    <location>
        <begin position="1"/>
        <end position="28"/>
    </location>
</feature>
<keyword evidence="1" id="KW-0732">Signal</keyword>